<evidence type="ECO:0000313" key="2">
    <source>
        <dbReference type="EMBL" id="MFC5637111.1"/>
    </source>
</evidence>
<feature type="signal peptide" evidence="1">
    <location>
        <begin position="1"/>
        <end position="35"/>
    </location>
</feature>
<feature type="chain" id="PRO_5046792618" evidence="1">
    <location>
        <begin position="36"/>
        <end position="177"/>
    </location>
</feature>
<dbReference type="Pfam" id="PF13650">
    <property type="entry name" value="Asp_protease_2"/>
    <property type="match status" value="1"/>
</dbReference>
<dbReference type="SUPFAM" id="SSF50630">
    <property type="entry name" value="Acid proteases"/>
    <property type="match status" value="1"/>
</dbReference>
<dbReference type="CDD" id="cd05483">
    <property type="entry name" value="retropepsin_like_bacteria"/>
    <property type="match status" value="1"/>
</dbReference>
<keyword evidence="3" id="KW-1185">Reference proteome</keyword>
<evidence type="ECO:0000256" key="1">
    <source>
        <dbReference type="SAM" id="SignalP"/>
    </source>
</evidence>
<dbReference type="GO" id="GO:0008233">
    <property type="term" value="F:peptidase activity"/>
    <property type="evidence" value="ECO:0007669"/>
    <property type="project" value="UniProtKB-KW"/>
</dbReference>
<protein>
    <submittedName>
        <fullName evidence="2">Aspartyl protease family protein</fullName>
    </submittedName>
</protein>
<proteinExistence type="predicted"/>
<dbReference type="PROSITE" id="PS51318">
    <property type="entry name" value="TAT"/>
    <property type="match status" value="1"/>
</dbReference>
<sequence>MFRSACVVRPSNRYTRRTALGVAALLTAALATACADGEPGPATAAREVPLTVIERDGQTMVLAPVSIGGAGPFMFVLDTGASVSAVDDDLARQLDLPRTGERQPISGVVGQDTVPVVAIGGWELGDVRLDPADATVVDLDALRGGRPLQGLLGSDVLGDFGRITVDYEEEVLLLTPR</sequence>
<dbReference type="InterPro" id="IPR034122">
    <property type="entry name" value="Retropepsin-like_bacterial"/>
</dbReference>
<name>A0ABW0UYZ3_9ACTN</name>
<dbReference type="PROSITE" id="PS51257">
    <property type="entry name" value="PROKAR_LIPOPROTEIN"/>
    <property type="match status" value="1"/>
</dbReference>
<dbReference type="InterPro" id="IPR021109">
    <property type="entry name" value="Peptidase_aspartic_dom_sf"/>
</dbReference>
<comment type="caution">
    <text evidence="2">The sequence shown here is derived from an EMBL/GenBank/DDBJ whole genome shotgun (WGS) entry which is preliminary data.</text>
</comment>
<accession>A0ABW0UYZ3</accession>
<dbReference type="Proteomes" id="UP001596154">
    <property type="component" value="Unassembled WGS sequence"/>
</dbReference>
<keyword evidence="1" id="KW-0732">Signal</keyword>
<dbReference type="Gene3D" id="2.40.70.10">
    <property type="entry name" value="Acid Proteases"/>
    <property type="match status" value="1"/>
</dbReference>
<organism evidence="2 3">
    <name type="scientific">Streptomyces bullii</name>
    <dbReference type="NCBI Taxonomy" id="349910"/>
    <lineage>
        <taxon>Bacteria</taxon>
        <taxon>Bacillati</taxon>
        <taxon>Actinomycetota</taxon>
        <taxon>Actinomycetes</taxon>
        <taxon>Kitasatosporales</taxon>
        <taxon>Streptomycetaceae</taxon>
        <taxon>Streptomyces</taxon>
    </lineage>
</organism>
<dbReference type="RefSeq" id="WP_381026025.1">
    <property type="nucleotide sequence ID" value="NZ_JBHSNY010000009.1"/>
</dbReference>
<dbReference type="GO" id="GO:0006508">
    <property type="term" value="P:proteolysis"/>
    <property type="evidence" value="ECO:0007669"/>
    <property type="project" value="UniProtKB-KW"/>
</dbReference>
<gene>
    <name evidence="2" type="ORF">ACFPZJ_25560</name>
</gene>
<dbReference type="PROSITE" id="PS00141">
    <property type="entry name" value="ASP_PROTEASE"/>
    <property type="match status" value="1"/>
</dbReference>
<dbReference type="InterPro" id="IPR001969">
    <property type="entry name" value="Aspartic_peptidase_AS"/>
</dbReference>
<reference evidence="3" key="1">
    <citation type="journal article" date="2019" name="Int. J. Syst. Evol. Microbiol.">
        <title>The Global Catalogue of Microorganisms (GCM) 10K type strain sequencing project: providing services to taxonomists for standard genome sequencing and annotation.</title>
        <authorList>
            <consortium name="The Broad Institute Genomics Platform"/>
            <consortium name="The Broad Institute Genome Sequencing Center for Infectious Disease"/>
            <person name="Wu L."/>
            <person name="Ma J."/>
        </authorList>
    </citation>
    <scope>NUCLEOTIDE SEQUENCE [LARGE SCALE GENOMIC DNA]</scope>
    <source>
        <strain evidence="3">CGMCC 4.7248</strain>
    </source>
</reference>
<dbReference type="EMBL" id="JBHSNY010000009">
    <property type="protein sequence ID" value="MFC5637111.1"/>
    <property type="molecule type" value="Genomic_DNA"/>
</dbReference>
<keyword evidence="2" id="KW-0378">Hydrolase</keyword>
<evidence type="ECO:0000313" key="3">
    <source>
        <dbReference type="Proteomes" id="UP001596154"/>
    </source>
</evidence>
<dbReference type="InterPro" id="IPR006311">
    <property type="entry name" value="TAT_signal"/>
</dbReference>
<keyword evidence="2" id="KW-0645">Protease</keyword>